<evidence type="ECO:0000313" key="2">
    <source>
        <dbReference type="Proteomes" id="UP000828941"/>
    </source>
</evidence>
<dbReference type="Proteomes" id="UP000828941">
    <property type="component" value="Chromosome 1"/>
</dbReference>
<protein>
    <submittedName>
        <fullName evidence="1">Uncharacterized protein</fullName>
    </submittedName>
</protein>
<proteinExistence type="predicted"/>
<comment type="caution">
    <text evidence="1">The sequence shown here is derived from an EMBL/GenBank/DDBJ whole genome shotgun (WGS) entry which is preliminary data.</text>
</comment>
<sequence>MAMYTMLRRASSSVLPQFFRAAGSPRTFNSALCAVRTVERADLTHECIRRIIVPYVRFANSFATKTSADEKLIQILESEIDCANEEEQSFEEIPRDFPFEIEDRPGDRTILLKRKYGDETITVQVDIVEVEGNEDEDEDKDEGDHEENPIESSFPLVVSISKGNRACLEFGLTAYTDEIVIDSLSIKQSENSEEELPYEGPDFHDLDENLQKSFHKYLEIRGIKPSITNVLHGYMTSKENREYTMWLNNLKNFIEK</sequence>
<accession>A0ACB9Q6T0</accession>
<reference evidence="1 2" key="1">
    <citation type="journal article" date="2022" name="DNA Res.">
        <title>Chromosomal-level genome assembly of the orchid tree Bauhinia variegata (Leguminosae; Cercidoideae) supports the allotetraploid origin hypothesis of Bauhinia.</title>
        <authorList>
            <person name="Zhong Y."/>
            <person name="Chen Y."/>
            <person name="Zheng D."/>
            <person name="Pang J."/>
            <person name="Liu Y."/>
            <person name="Luo S."/>
            <person name="Meng S."/>
            <person name="Qian L."/>
            <person name="Wei D."/>
            <person name="Dai S."/>
            <person name="Zhou R."/>
        </authorList>
    </citation>
    <scope>NUCLEOTIDE SEQUENCE [LARGE SCALE GENOMIC DNA]</scope>
    <source>
        <strain evidence="1">BV-YZ2020</strain>
    </source>
</reference>
<keyword evidence="2" id="KW-1185">Reference proteome</keyword>
<gene>
    <name evidence="1" type="ORF">L6164_000537</name>
</gene>
<name>A0ACB9Q6T0_BAUVA</name>
<dbReference type="EMBL" id="CM039426">
    <property type="protein sequence ID" value="KAI4356518.1"/>
    <property type="molecule type" value="Genomic_DNA"/>
</dbReference>
<organism evidence="1 2">
    <name type="scientific">Bauhinia variegata</name>
    <name type="common">Purple orchid tree</name>
    <name type="synonym">Phanera variegata</name>
    <dbReference type="NCBI Taxonomy" id="167791"/>
    <lineage>
        <taxon>Eukaryota</taxon>
        <taxon>Viridiplantae</taxon>
        <taxon>Streptophyta</taxon>
        <taxon>Embryophyta</taxon>
        <taxon>Tracheophyta</taxon>
        <taxon>Spermatophyta</taxon>
        <taxon>Magnoliopsida</taxon>
        <taxon>eudicotyledons</taxon>
        <taxon>Gunneridae</taxon>
        <taxon>Pentapetalae</taxon>
        <taxon>rosids</taxon>
        <taxon>fabids</taxon>
        <taxon>Fabales</taxon>
        <taxon>Fabaceae</taxon>
        <taxon>Cercidoideae</taxon>
        <taxon>Cercideae</taxon>
        <taxon>Bauhiniinae</taxon>
        <taxon>Bauhinia</taxon>
    </lineage>
</organism>
<evidence type="ECO:0000313" key="1">
    <source>
        <dbReference type="EMBL" id="KAI4356518.1"/>
    </source>
</evidence>